<dbReference type="EMBL" id="JANPWB010000010">
    <property type="protein sequence ID" value="KAJ1142720.1"/>
    <property type="molecule type" value="Genomic_DNA"/>
</dbReference>
<accession>A0AAV7QU80</accession>
<name>A0AAV7QU80_PLEWA</name>
<evidence type="ECO:0000313" key="2">
    <source>
        <dbReference type="Proteomes" id="UP001066276"/>
    </source>
</evidence>
<organism evidence="1 2">
    <name type="scientific">Pleurodeles waltl</name>
    <name type="common">Iberian ribbed newt</name>
    <dbReference type="NCBI Taxonomy" id="8319"/>
    <lineage>
        <taxon>Eukaryota</taxon>
        <taxon>Metazoa</taxon>
        <taxon>Chordata</taxon>
        <taxon>Craniata</taxon>
        <taxon>Vertebrata</taxon>
        <taxon>Euteleostomi</taxon>
        <taxon>Amphibia</taxon>
        <taxon>Batrachia</taxon>
        <taxon>Caudata</taxon>
        <taxon>Salamandroidea</taxon>
        <taxon>Salamandridae</taxon>
        <taxon>Pleurodelinae</taxon>
        <taxon>Pleurodeles</taxon>
    </lineage>
</organism>
<proteinExistence type="predicted"/>
<dbReference type="Proteomes" id="UP001066276">
    <property type="component" value="Chromosome 6"/>
</dbReference>
<keyword evidence="2" id="KW-1185">Reference proteome</keyword>
<reference evidence="1" key="1">
    <citation type="journal article" date="2022" name="bioRxiv">
        <title>Sequencing and chromosome-scale assembly of the giantPleurodeles waltlgenome.</title>
        <authorList>
            <person name="Brown T."/>
            <person name="Elewa A."/>
            <person name="Iarovenko S."/>
            <person name="Subramanian E."/>
            <person name="Araus A.J."/>
            <person name="Petzold A."/>
            <person name="Susuki M."/>
            <person name="Suzuki K.-i.T."/>
            <person name="Hayashi T."/>
            <person name="Toyoda A."/>
            <person name="Oliveira C."/>
            <person name="Osipova E."/>
            <person name="Leigh N.D."/>
            <person name="Simon A."/>
            <person name="Yun M.H."/>
        </authorList>
    </citation>
    <scope>NUCLEOTIDE SEQUENCE</scope>
    <source>
        <strain evidence="1">20211129_DDA</strain>
        <tissue evidence="1">Liver</tissue>
    </source>
</reference>
<sequence length="159" mass="17980">MPLDLIWQLESTLEKHNGMFDRVLKAIQDPKTAIETHLGVIQMENGLDHAKLAEKMDGAESSLTSLQPSLAAMQDQLNPYRLKYETSRLFSDLISGKADKRVSIRMLLRLLMEGGQGVMVLKLYFLAAQLQWPMPWMVGDAMGEYRSIREELGASEILD</sequence>
<evidence type="ECO:0000313" key="1">
    <source>
        <dbReference type="EMBL" id="KAJ1142720.1"/>
    </source>
</evidence>
<dbReference type="AlphaFoldDB" id="A0AAV7QU80"/>
<comment type="caution">
    <text evidence="1">The sequence shown here is derived from an EMBL/GenBank/DDBJ whole genome shotgun (WGS) entry which is preliminary data.</text>
</comment>
<gene>
    <name evidence="1" type="ORF">NDU88_009033</name>
</gene>
<protein>
    <submittedName>
        <fullName evidence="1">Uncharacterized protein</fullName>
    </submittedName>
</protein>